<accession>A0A976RT57</accession>
<dbReference type="PANTHER" id="PTHR15020">
    <property type="entry name" value="FLAVIN REDUCTASE-RELATED"/>
    <property type="match status" value="1"/>
</dbReference>
<gene>
    <name evidence="2" type="ORF">MOO44_04450</name>
</gene>
<dbReference type="Gene3D" id="3.40.50.720">
    <property type="entry name" value="NAD(P)-binding Rossmann-like Domain"/>
    <property type="match status" value="1"/>
</dbReference>
<sequence>MANVLVVGAHGHVGKLIVAKLAKAGEQVFAGFRSEAQFQTVANIANVTPVEFDLTAAPEAMAQVYSTHHIDTVVFSAGSGGSTGDDMTLLIDLDGAVKTMDAAKQAGVQRYVMVSAAGADDRSFWPKSGLHTYYVAKHYADRILKASALDYTIVRPTLLTNDAGTGKIAVNGARLGGSIPRDDVASTVVAVLKDPNTARKIYQITSGDDAIDAALRVE</sequence>
<protein>
    <submittedName>
        <fullName evidence="2">SDR family oxidoreductase</fullName>
    </submittedName>
</protein>
<reference evidence="2" key="1">
    <citation type="journal article" date="2022" name="Int. J. Syst. Evol. Microbiol.">
        <title>Apilactobacillus apisilvae sp. nov., Nicolia spurrieriana gen. nov. sp. nov., Bombilactobacillus folatiphilus sp. nov. and Bombilactobacillus thymidiniphilus sp. nov., four new lactic acid bacterial isolates from stingless bees Tetragonula carbonaria and Austroplebeia australis.</title>
        <authorList>
            <person name="Oliphant S.A."/>
            <person name="Watson-Haigh N.S."/>
            <person name="Sumby K.M."/>
            <person name="Gardner J."/>
            <person name="Groom S."/>
            <person name="Jiranek V."/>
        </authorList>
    </citation>
    <scope>NUCLEOTIDE SEQUENCE</scope>
    <source>
        <strain evidence="2">SGEP1_A5</strain>
    </source>
</reference>
<proteinExistence type="predicted"/>
<dbReference type="EMBL" id="CP093361">
    <property type="protein sequence ID" value="UQS87408.1"/>
    <property type="molecule type" value="Genomic_DNA"/>
</dbReference>
<dbReference type="SUPFAM" id="SSF51735">
    <property type="entry name" value="NAD(P)-binding Rossmann-fold domains"/>
    <property type="match status" value="1"/>
</dbReference>
<evidence type="ECO:0000313" key="2">
    <source>
        <dbReference type="EMBL" id="UQS87408.1"/>
    </source>
</evidence>
<dbReference type="InterPro" id="IPR036291">
    <property type="entry name" value="NAD(P)-bd_dom_sf"/>
</dbReference>
<evidence type="ECO:0000313" key="3">
    <source>
        <dbReference type="Proteomes" id="UP000831181"/>
    </source>
</evidence>
<evidence type="ECO:0000259" key="1">
    <source>
        <dbReference type="Pfam" id="PF13460"/>
    </source>
</evidence>
<dbReference type="Proteomes" id="UP000831181">
    <property type="component" value="Chromosome"/>
</dbReference>
<dbReference type="KEGG" id="lbe:MOO44_04450"/>
<organism evidence="2 3">
    <name type="scientific">Nicoliella spurrieriana</name>
    <dbReference type="NCBI Taxonomy" id="2925830"/>
    <lineage>
        <taxon>Bacteria</taxon>
        <taxon>Bacillati</taxon>
        <taxon>Bacillota</taxon>
        <taxon>Bacilli</taxon>
        <taxon>Lactobacillales</taxon>
        <taxon>Lactobacillaceae</taxon>
        <taxon>Nicoliella</taxon>
    </lineage>
</organism>
<dbReference type="Pfam" id="PF13460">
    <property type="entry name" value="NAD_binding_10"/>
    <property type="match status" value="1"/>
</dbReference>
<name>A0A976RT57_9LACO</name>
<dbReference type="PANTHER" id="PTHR15020:SF50">
    <property type="entry name" value="UPF0659 PROTEIN YMR090W"/>
    <property type="match status" value="1"/>
</dbReference>
<dbReference type="InterPro" id="IPR016040">
    <property type="entry name" value="NAD(P)-bd_dom"/>
</dbReference>
<keyword evidence="3" id="KW-1185">Reference proteome</keyword>
<dbReference type="RefSeq" id="WP_260117215.1">
    <property type="nucleotide sequence ID" value="NZ_CP093361.1"/>
</dbReference>
<dbReference type="CDD" id="cd05243">
    <property type="entry name" value="SDR_a5"/>
    <property type="match status" value="1"/>
</dbReference>
<feature type="domain" description="NAD(P)-binding" evidence="1">
    <location>
        <begin position="8"/>
        <end position="195"/>
    </location>
</feature>
<dbReference type="AlphaFoldDB" id="A0A976RT57"/>